<sequence>MRTKAVPKDAKVVSTGASKPELKKKVLQGAGKIMSKKTPDKQSKGKFAAGDPFFWPAEKTGSDDEGKDEDSQKLPFSPSMKQRLPPRRSSFGKTAAQTGKHRHSTAFSPAAGNSGRPQALRKAPVSTGKRHSDSLKELGECMASGHDCSLI</sequence>
<evidence type="ECO:0000313" key="2">
    <source>
        <dbReference type="Proteomes" id="UP000821865"/>
    </source>
</evidence>
<organism evidence="1 2">
    <name type="scientific">Dermacentor silvarum</name>
    <name type="common">Tick</name>
    <dbReference type="NCBI Taxonomy" id="543639"/>
    <lineage>
        <taxon>Eukaryota</taxon>
        <taxon>Metazoa</taxon>
        <taxon>Ecdysozoa</taxon>
        <taxon>Arthropoda</taxon>
        <taxon>Chelicerata</taxon>
        <taxon>Arachnida</taxon>
        <taxon>Acari</taxon>
        <taxon>Parasitiformes</taxon>
        <taxon>Ixodida</taxon>
        <taxon>Ixodoidea</taxon>
        <taxon>Ixodidae</taxon>
        <taxon>Rhipicephalinae</taxon>
        <taxon>Dermacentor</taxon>
    </lineage>
</organism>
<accession>A0ACB8DB99</accession>
<evidence type="ECO:0000313" key="1">
    <source>
        <dbReference type="EMBL" id="KAH7965278.1"/>
    </source>
</evidence>
<reference evidence="1" key="1">
    <citation type="submission" date="2020-05" db="EMBL/GenBank/DDBJ databases">
        <title>Large-scale comparative analyses of tick genomes elucidate their genetic diversity and vector capacities.</title>
        <authorList>
            <person name="Jia N."/>
            <person name="Wang J."/>
            <person name="Shi W."/>
            <person name="Du L."/>
            <person name="Sun Y."/>
            <person name="Zhan W."/>
            <person name="Jiang J."/>
            <person name="Wang Q."/>
            <person name="Zhang B."/>
            <person name="Ji P."/>
            <person name="Sakyi L.B."/>
            <person name="Cui X."/>
            <person name="Yuan T."/>
            <person name="Jiang B."/>
            <person name="Yang W."/>
            <person name="Lam T.T.-Y."/>
            <person name="Chang Q."/>
            <person name="Ding S."/>
            <person name="Wang X."/>
            <person name="Zhu J."/>
            <person name="Ruan X."/>
            <person name="Zhao L."/>
            <person name="Wei J."/>
            <person name="Que T."/>
            <person name="Du C."/>
            <person name="Cheng J."/>
            <person name="Dai P."/>
            <person name="Han X."/>
            <person name="Huang E."/>
            <person name="Gao Y."/>
            <person name="Liu J."/>
            <person name="Shao H."/>
            <person name="Ye R."/>
            <person name="Li L."/>
            <person name="Wei W."/>
            <person name="Wang X."/>
            <person name="Wang C."/>
            <person name="Yang T."/>
            <person name="Huo Q."/>
            <person name="Li W."/>
            <person name="Guo W."/>
            <person name="Chen H."/>
            <person name="Zhou L."/>
            <person name="Ni X."/>
            <person name="Tian J."/>
            <person name="Zhou Y."/>
            <person name="Sheng Y."/>
            <person name="Liu T."/>
            <person name="Pan Y."/>
            <person name="Xia L."/>
            <person name="Li J."/>
            <person name="Zhao F."/>
            <person name="Cao W."/>
        </authorList>
    </citation>
    <scope>NUCLEOTIDE SEQUENCE</scope>
    <source>
        <strain evidence="1">Dsil-2018</strain>
    </source>
</reference>
<gene>
    <name evidence="1" type="ORF">HPB49_005903</name>
</gene>
<name>A0ACB8DB99_DERSI</name>
<proteinExistence type="predicted"/>
<protein>
    <submittedName>
        <fullName evidence="1">Uncharacterized protein</fullName>
    </submittedName>
</protein>
<dbReference type="EMBL" id="CM023471">
    <property type="protein sequence ID" value="KAH7965278.1"/>
    <property type="molecule type" value="Genomic_DNA"/>
</dbReference>
<comment type="caution">
    <text evidence="1">The sequence shown here is derived from an EMBL/GenBank/DDBJ whole genome shotgun (WGS) entry which is preliminary data.</text>
</comment>
<dbReference type="Proteomes" id="UP000821865">
    <property type="component" value="Chromosome 2"/>
</dbReference>
<keyword evidence="2" id="KW-1185">Reference proteome</keyword>